<accession>A0A1Y1ZL43</accession>
<keyword evidence="3" id="KW-1185">Reference proteome</keyword>
<gene>
    <name evidence="2" type="ORF">BCR34DRAFT_664685</name>
</gene>
<dbReference type="Proteomes" id="UP000193144">
    <property type="component" value="Unassembled WGS sequence"/>
</dbReference>
<protein>
    <submittedName>
        <fullName evidence="2">Uncharacterized protein</fullName>
    </submittedName>
</protein>
<evidence type="ECO:0000313" key="3">
    <source>
        <dbReference type="Proteomes" id="UP000193144"/>
    </source>
</evidence>
<comment type="caution">
    <text evidence="2">The sequence shown here is derived from an EMBL/GenBank/DDBJ whole genome shotgun (WGS) entry which is preliminary data.</text>
</comment>
<dbReference type="AlphaFoldDB" id="A0A1Y1ZL43"/>
<dbReference type="EMBL" id="MCFA01000066">
    <property type="protein sequence ID" value="ORY10981.1"/>
    <property type="molecule type" value="Genomic_DNA"/>
</dbReference>
<feature type="compositionally biased region" description="Polar residues" evidence="1">
    <location>
        <begin position="64"/>
        <end position="97"/>
    </location>
</feature>
<feature type="compositionally biased region" description="Polar residues" evidence="1">
    <location>
        <begin position="40"/>
        <end position="51"/>
    </location>
</feature>
<reference evidence="2 3" key="1">
    <citation type="submission" date="2016-07" db="EMBL/GenBank/DDBJ databases">
        <title>Pervasive Adenine N6-methylation of Active Genes in Fungi.</title>
        <authorList>
            <consortium name="DOE Joint Genome Institute"/>
            <person name="Mondo S.J."/>
            <person name="Dannebaum R.O."/>
            <person name="Kuo R.C."/>
            <person name="Labutti K."/>
            <person name="Haridas S."/>
            <person name="Kuo A."/>
            <person name="Salamov A."/>
            <person name="Ahrendt S.R."/>
            <person name="Lipzen A."/>
            <person name="Sullivan W."/>
            <person name="Andreopoulos W.B."/>
            <person name="Clum A."/>
            <person name="Lindquist E."/>
            <person name="Daum C."/>
            <person name="Ramamoorthy G.K."/>
            <person name="Gryganskyi A."/>
            <person name="Culley D."/>
            <person name="Magnuson J.K."/>
            <person name="James T.Y."/>
            <person name="O'Malley M.A."/>
            <person name="Stajich J.E."/>
            <person name="Spatafora J.W."/>
            <person name="Visel A."/>
            <person name="Grigoriev I.V."/>
        </authorList>
    </citation>
    <scope>NUCLEOTIDE SEQUENCE [LARGE SCALE GENOMIC DNA]</scope>
    <source>
        <strain evidence="2 3">CBS 115471</strain>
    </source>
</reference>
<evidence type="ECO:0000313" key="2">
    <source>
        <dbReference type="EMBL" id="ORY10981.1"/>
    </source>
</evidence>
<feature type="region of interest" description="Disordered" evidence="1">
    <location>
        <begin position="21"/>
        <end position="97"/>
    </location>
</feature>
<organism evidence="2 3">
    <name type="scientific">Clohesyomyces aquaticus</name>
    <dbReference type="NCBI Taxonomy" id="1231657"/>
    <lineage>
        <taxon>Eukaryota</taxon>
        <taxon>Fungi</taxon>
        <taxon>Dikarya</taxon>
        <taxon>Ascomycota</taxon>
        <taxon>Pezizomycotina</taxon>
        <taxon>Dothideomycetes</taxon>
        <taxon>Pleosporomycetidae</taxon>
        <taxon>Pleosporales</taxon>
        <taxon>Lindgomycetaceae</taxon>
        <taxon>Clohesyomyces</taxon>
    </lineage>
</organism>
<feature type="compositionally biased region" description="Low complexity" evidence="1">
    <location>
        <begin position="21"/>
        <end position="39"/>
    </location>
</feature>
<evidence type="ECO:0000256" key="1">
    <source>
        <dbReference type="SAM" id="MobiDB-lite"/>
    </source>
</evidence>
<proteinExistence type="predicted"/>
<sequence length="298" mass="34058">MVTDFTRAFWTFLERSLVKPYPNSQQQSYQQGYSPRYQPNNADIGTDTSPPNCFRYQPGGVAPQTRSNAGPNRPNYFNRQHQPSPQQTGGSINNSVSCTPIRPAQFSSSSFWAEDSANFEVSQVVVAPHVGPERGRTAPTPDYMDYVIHDQNATGEGLGYICAKWRYMISIAKHEGHMTRLPLYTFHGKAFSILPKVEHAQYIGLKTLYNNDYEQQNDVDPFFCRQTHSISLIPMQPNRANIQTVYRIKEAPESRWFAVRQLSNWEETYYTKNGTSKANHRLNLGIRVARAARHNSER</sequence>
<name>A0A1Y1ZL43_9PLEO</name>